<comment type="caution">
    <text evidence="1">The sequence shown here is derived from an EMBL/GenBank/DDBJ whole genome shotgun (WGS) entry which is preliminary data.</text>
</comment>
<dbReference type="EMBL" id="JBAKAZ010000059">
    <property type="protein sequence ID" value="MEL0630489.1"/>
    <property type="molecule type" value="Genomic_DNA"/>
</dbReference>
<evidence type="ECO:0000313" key="1">
    <source>
        <dbReference type="EMBL" id="MEL0630489.1"/>
    </source>
</evidence>
<evidence type="ECO:0008006" key="3">
    <source>
        <dbReference type="Google" id="ProtNLM"/>
    </source>
</evidence>
<proteinExistence type="predicted"/>
<gene>
    <name evidence="1" type="ORF">V6256_12805</name>
</gene>
<evidence type="ECO:0000313" key="2">
    <source>
        <dbReference type="Proteomes" id="UP001369082"/>
    </source>
</evidence>
<protein>
    <recommendedName>
        <fullName evidence="3">Glycosyl transferase family 1</fullName>
    </recommendedName>
</protein>
<reference evidence="1 2" key="1">
    <citation type="submission" date="2024-02" db="EMBL/GenBank/DDBJ databases">
        <title>Bacteria isolated from the canopy kelp, Nereocystis luetkeana.</title>
        <authorList>
            <person name="Pfister C.A."/>
            <person name="Younker I.T."/>
            <person name="Light S.H."/>
        </authorList>
    </citation>
    <scope>NUCLEOTIDE SEQUENCE [LARGE SCALE GENOMIC DNA]</scope>
    <source>
        <strain evidence="1 2">TI.1.05</strain>
    </source>
</reference>
<organism evidence="1 2">
    <name type="scientific">Psychromonas aquatilis</name>
    <dbReference type="NCBI Taxonomy" id="2005072"/>
    <lineage>
        <taxon>Bacteria</taxon>
        <taxon>Pseudomonadati</taxon>
        <taxon>Pseudomonadota</taxon>
        <taxon>Gammaproteobacteria</taxon>
        <taxon>Alteromonadales</taxon>
        <taxon>Psychromonadaceae</taxon>
        <taxon>Psychromonas</taxon>
    </lineage>
</organism>
<dbReference type="Proteomes" id="UP001369082">
    <property type="component" value="Unassembled WGS sequence"/>
</dbReference>
<name>A0ABU9GT32_9GAMM</name>
<accession>A0ABU9GT32</accession>
<dbReference type="RefSeq" id="WP_341598617.1">
    <property type="nucleotide sequence ID" value="NZ_JBAKAZ010000059.1"/>
</dbReference>
<sequence length="467" mass="53674">MITIEYLFAAKNREAVRFLLQLLGEGSVSIKHPSLDVETFPRASKRVGMANVILFSDEHLNNHWYYIQVTKLIDGYYLSNKEFFNPRDMPDVLKVKQLIDTKKLVFNLTSNSNQVDGLIFSQCRPYHYFYDQFVNYFKLSSFKNIDDYCFTDETCFYSQTPSMSFKSIVKPGCYFFPCTLPGNYHDNDAKKMHDFLKNNAEVKHLKSDFTLWIGITGQKRSWVEQVDGYIEIIKNLSDMYSSITIIVDGWTNYVNDSSFNIEDNEVYDLIREKFTSNEDINFINLINKGYMSKVSYANNCDCFIANSGTGCMVPLLFSNIKGVIHGNGVLNTFKKIYNDNVYLVPKNKIISQQSKVIMVNSYSISWQVIFNLLMKVIGNKKQLNEPTQKMNSKLVFGNLSFSDTTKPADALRDIALAFEALGDKEMAYTLMCKALEQRPTGPVIKKKVSQLKVEIEQGIQNTKNKEI</sequence>
<keyword evidence="2" id="KW-1185">Reference proteome</keyword>